<dbReference type="KEGG" id="rte:GSU10_09895"/>
<evidence type="ECO:0000313" key="5">
    <source>
        <dbReference type="Proteomes" id="UP000465031"/>
    </source>
</evidence>
<dbReference type="EMBL" id="LIIN01000002">
    <property type="protein sequence ID" value="KZX22722.1"/>
    <property type="molecule type" value="Genomic_DNA"/>
</dbReference>
<dbReference type="OrthoDB" id="580775at2"/>
<dbReference type="RefSeq" id="WP_068207175.1">
    <property type="nucleotide sequence ID" value="NZ_CP047186.1"/>
</dbReference>
<dbReference type="PANTHER" id="PTHR43845:SF1">
    <property type="entry name" value="BLR5969 PROTEIN"/>
    <property type="match status" value="1"/>
</dbReference>
<dbReference type="AlphaFoldDB" id="A0A166IPL3"/>
<dbReference type="EC" id="6.2.1.30" evidence="2"/>
<dbReference type="Proteomes" id="UP000076717">
    <property type="component" value="Unassembled WGS sequence"/>
</dbReference>
<dbReference type="Proteomes" id="UP000465031">
    <property type="component" value="Chromosome"/>
</dbReference>
<gene>
    <name evidence="2" type="ORF">ACH61_00076</name>
    <name evidence="3" type="ORF">GSU10_09895</name>
</gene>
<dbReference type="InterPro" id="IPR042099">
    <property type="entry name" value="ANL_N_sf"/>
</dbReference>
<keyword evidence="2" id="KW-0436">Ligase</keyword>
<name>A0A166IPL3_9MICO</name>
<feature type="region of interest" description="Disordered" evidence="1">
    <location>
        <begin position="398"/>
        <end position="418"/>
    </location>
</feature>
<dbReference type="GO" id="GO:0047475">
    <property type="term" value="F:phenylacetate-CoA ligase activity"/>
    <property type="evidence" value="ECO:0007669"/>
    <property type="project" value="UniProtKB-EC"/>
</dbReference>
<sequence>MRLEPLPTEQSALDAAQDRSFAAMRDAIAASETCTAYTRVVDALRPDRIDEIEVLDRARLAAWGADAVAPNSITTGDVRIVLRSSGSSGSIRTVRHSAGFNDQVGFLGARGIGMGGLPRNPLVVNALAPGDLFGGFGFAEDALARRGAAVLPAGSAMDPDALADVMAGERVDAIVAVPGQIGLLHARRPEAFDSIRVAYYLGDRPRRDLRSALAASGVELRSFALSTTETGPIGFQCEHLSGPDHHLHEDLVHVQILGPDGRPVPEGVLGTVAVTPLVDSGLALVRYLVGDEGTQLGRRCRCGSPSMVLRLGSREGTSTNIRGTLVTEAMVRGALPVASSDVQLVVEDDGQRFGLVLCGPGAAGVEDSTLAPSFLAEPTLAKVLRTRGFAGIRIDRDRSPAHDRRGKQPFFFRGGTDR</sequence>
<evidence type="ECO:0000313" key="4">
    <source>
        <dbReference type="Proteomes" id="UP000076717"/>
    </source>
</evidence>
<reference evidence="3" key="3">
    <citation type="submission" date="2019-12" db="EMBL/GenBank/DDBJ databases">
        <title>Complete and Draft Genome Sequences of New Strains and Members of Some Known Species of the Genus Rathayibacter isolated from Plants.</title>
        <authorList>
            <person name="Tarlachkov S.V."/>
            <person name="Starodumova I.P."/>
            <person name="Dorofeeva L.V."/>
            <person name="Prisyazhnaya N.V."/>
            <person name="Leyn S.A."/>
            <person name="Zlamal J.E."/>
            <person name="Elane M.L."/>
            <person name="Osterman A.L."/>
            <person name="Nadler S.A."/>
            <person name="Subbotin S.A."/>
            <person name="Evtushenko L.I."/>
        </authorList>
    </citation>
    <scope>NUCLEOTIDE SEQUENCE</scope>
    <source>
        <strain evidence="3">VKM Ac-2761</strain>
    </source>
</reference>
<evidence type="ECO:0000313" key="3">
    <source>
        <dbReference type="EMBL" id="QHC55910.1"/>
    </source>
</evidence>
<dbReference type="EMBL" id="CP047186">
    <property type="protein sequence ID" value="QHC55910.1"/>
    <property type="molecule type" value="Genomic_DNA"/>
</dbReference>
<dbReference type="PANTHER" id="PTHR43845">
    <property type="entry name" value="BLR5969 PROTEIN"/>
    <property type="match status" value="1"/>
</dbReference>
<accession>A0A166IPL3</accession>
<reference evidence="2 4" key="1">
    <citation type="submission" date="2015-08" db="EMBL/GenBank/DDBJ databases">
        <title>Draft Genome Sequence of Rathayibacter sp. Strain VKM Ac-2596 Isolated from Leaf Gall Induced by Plant-Parasitic Nematodes.</title>
        <authorList>
            <person name="Vasilenko O.V."/>
            <person name="Starodumova I.P."/>
            <person name="Tarlachkov S.V."/>
            <person name="Dorofeeva L.V."/>
            <person name="Evtushenko L.I."/>
        </authorList>
    </citation>
    <scope>NUCLEOTIDE SEQUENCE [LARGE SCALE GENOMIC DNA]</scope>
    <source>
        <strain evidence="2 4">VKM Ac-2596</strain>
    </source>
</reference>
<dbReference type="Gene3D" id="3.40.50.12780">
    <property type="entry name" value="N-terminal domain of ligase-like"/>
    <property type="match status" value="1"/>
</dbReference>
<keyword evidence="4" id="KW-1185">Reference proteome</keyword>
<reference evidence="5" key="2">
    <citation type="submission" date="2019-12" db="EMBL/GenBank/DDBJ databases">
        <title>Complete and draft genome sequences of new strains and members of some known species of the genus Rathayibacter isolated from plants.</title>
        <authorList>
            <person name="Tarlachkov S.V."/>
            <person name="Starodumova I.P."/>
            <person name="Dorofeeva L.V."/>
            <person name="Prisyazhnaya N.V."/>
            <person name="Leyn S."/>
            <person name="Zlamal J."/>
            <person name="Elan M."/>
            <person name="Osterman A.L."/>
            <person name="Nadler S."/>
            <person name="Subbotin S.A."/>
            <person name="Evtushenko L.I."/>
        </authorList>
    </citation>
    <scope>NUCLEOTIDE SEQUENCE [LARGE SCALE GENOMIC DNA]</scope>
    <source>
        <strain evidence="5">VKM Ac-2761</strain>
    </source>
</reference>
<dbReference type="SUPFAM" id="SSF56801">
    <property type="entry name" value="Acetyl-CoA synthetase-like"/>
    <property type="match status" value="1"/>
</dbReference>
<evidence type="ECO:0000313" key="2">
    <source>
        <dbReference type="EMBL" id="KZX22722.1"/>
    </source>
</evidence>
<proteinExistence type="predicted"/>
<evidence type="ECO:0000256" key="1">
    <source>
        <dbReference type="SAM" id="MobiDB-lite"/>
    </source>
</evidence>
<organism evidence="2 4">
    <name type="scientific">Rathayibacter tanaceti</name>
    <dbReference type="NCBI Taxonomy" id="1671680"/>
    <lineage>
        <taxon>Bacteria</taxon>
        <taxon>Bacillati</taxon>
        <taxon>Actinomycetota</taxon>
        <taxon>Actinomycetes</taxon>
        <taxon>Micrococcales</taxon>
        <taxon>Microbacteriaceae</taxon>
        <taxon>Rathayibacter</taxon>
    </lineage>
</organism>
<protein>
    <submittedName>
        <fullName evidence="2">Phenylacetate-coenzyme A ligase</fullName>
        <ecNumber evidence="2">6.2.1.30</ecNumber>
    </submittedName>
</protein>